<evidence type="ECO:0000313" key="1">
    <source>
        <dbReference type="EMBL" id="GGC46763.1"/>
    </source>
</evidence>
<accession>A0ABQ1MUP3</accession>
<proteinExistence type="predicted"/>
<gene>
    <name evidence="1" type="ORF">GCM10011400_37460</name>
</gene>
<protein>
    <submittedName>
        <fullName evidence="1">Uncharacterized protein</fullName>
    </submittedName>
</protein>
<dbReference type="EMBL" id="BMHL01000006">
    <property type="protein sequence ID" value="GGC46763.1"/>
    <property type="molecule type" value="Genomic_DNA"/>
</dbReference>
<reference evidence="2" key="1">
    <citation type="journal article" date="2019" name="Int. J. Syst. Evol. Microbiol.">
        <title>The Global Catalogue of Microorganisms (GCM) 10K type strain sequencing project: providing services to taxonomists for standard genome sequencing and annotation.</title>
        <authorList>
            <consortium name="The Broad Institute Genomics Platform"/>
            <consortium name="The Broad Institute Genome Sequencing Center for Infectious Disease"/>
            <person name="Wu L."/>
            <person name="Ma J."/>
        </authorList>
    </citation>
    <scope>NUCLEOTIDE SEQUENCE [LARGE SCALE GENOMIC DNA]</scope>
    <source>
        <strain evidence="2">CGMCC 1.15103</strain>
    </source>
</reference>
<organism evidence="1 2">
    <name type="scientific">Paraburkholderia caffeinilytica</name>
    <dbReference type="NCBI Taxonomy" id="1761016"/>
    <lineage>
        <taxon>Bacteria</taxon>
        <taxon>Pseudomonadati</taxon>
        <taxon>Pseudomonadota</taxon>
        <taxon>Betaproteobacteria</taxon>
        <taxon>Burkholderiales</taxon>
        <taxon>Burkholderiaceae</taxon>
        <taxon>Paraburkholderia</taxon>
    </lineage>
</organism>
<comment type="caution">
    <text evidence="1">The sequence shown here is derived from an EMBL/GenBank/DDBJ whole genome shotgun (WGS) entry which is preliminary data.</text>
</comment>
<evidence type="ECO:0000313" key="2">
    <source>
        <dbReference type="Proteomes" id="UP000602004"/>
    </source>
</evidence>
<keyword evidence="2" id="KW-1185">Reference proteome</keyword>
<sequence>MLKPGTERDYRPRIASAIEAIPIRKDRTCFVVTVPPSYARLRCGRWRPRRQIRPPGMWAKRRASFIPLWLVIGAGRGRRPS</sequence>
<name>A0ABQ1MUP3_9BURK</name>
<dbReference type="Proteomes" id="UP000602004">
    <property type="component" value="Unassembled WGS sequence"/>
</dbReference>